<comment type="pathway">
    <text evidence="2">Protein modification; protein glycosylation.</text>
</comment>
<evidence type="ECO:0000256" key="12">
    <source>
        <dbReference type="SAM" id="MobiDB-lite"/>
    </source>
</evidence>
<evidence type="ECO:0000256" key="9">
    <source>
        <dbReference type="ARBA" id="ARBA00023034"/>
    </source>
</evidence>
<dbReference type="AlphaFoldDB" id="A0AAD9MK41"/>
<evidence type="ECO:0000256" key="7">
    <source>
        <dbReference type="ARBA" id="ARBA00022968"/>
    </source>
</evidence>
<proteinExistence type="inferred from homology"/>
<evidence type="ECO:0000256" key="4">
    <source>
        <dbReference type="ARBA" id="ARBA00022676"/>
    </source>
</evidence>
<feature type="region of interest" description="Disordered" evidence="12">
    <location>
        <begin position="354"/>
        <end position="421"/>
    </location>
</feature>
<keyword evidence="9 11" id="KW-0333">Golgi apparatus</keyword>
<feature type="compositionally biased region" description="Basic and acidic residues" evidence="12">
    <location>
        <begin position="403"/>
        <end position="415"/>
    </location>
</feature>
<dbReference type="Pfam" id="PF01762">
    <property type="entry name" value="Galactosyl_T"/>
    <property type="match status" value="1"/>
</dbReference>
<dbReference type="PANTHER" id="PTHR11214">
    <property type="entry name" value="BETA-1,3-N-ACETYLGLUCOSAMINYLTRANSFERASE"/>
    <property type="match status" value="1"/>
</dbReference>
<evidence type="ECO:0000256" key="1">
    <source>
        <dbReference type="ARBA" id="ARBA00004323"/>
    </source>
</evidence>
<dbReference type="InterPro" id="IPR002659">
    <property type="entry name" value="Glyco_trans_31"/>
</dbReference>
<comment type="caution">
    <text evidence="13">The sequence shown here is derived from an EMBL/GenBank/DDBJ whole genome shotgun (WGS) entry which is preliminary data.</text>
</comment>
<keyword evidence="5" id="KW-0808">Transferase</keyword>
<evidence type="ECO:0000313" key="13">
    <source>
        <dbReference type="EMBL" id="KAK2077460.1"/>
    </source>
</evidence>
<evidence type="ECO:0000313" key="14">
    <source>
        <dbReference type="Proteomes" id="UP001255856"/>
    </source>
</evidence>
<keyword evidence="14" id="KW-1185">Reference proteome</keyword>
<keyword evidence="4 11" id="KW-0328">Glycosyltransferase</keyword>
<evidence type="ECO:0000256" key="11">
    <source>
        <dbReference type="RuleBase" id="RU363063"/>
    </source>
</evidence>
<evidence type="ECO:0000256" key="5">
    <source>
        <dbReference type="ARBA" id="ARBA00022679"/>
    </source>
</evidence>
<sequence length="421" mass="46766">MARSRRGLEGLAGARYALAGFVFGLLLAGWTRWPVPDVAPDMPLPPPAHGPLQPPPQKLTAYIGVQTAFTTDHSNPQYNYEDRREALRLAWVPGTQAERDALLRRHNVVVEFVIGHSSDPQAEALVNEEEARFGGFLRLGMQESYDRLTEKSLLFLTTVLSKYDPDYILKVDDDVFVRPDRVPMASLQWDALEADYIGCMKRGHVRSSPRLRWYEPEHALLGDEYFTHALGTAYAVRGSVARRLVSLPAGAGLRRLANEDVSVGLWMMAFNASFFDDRRLCSPACGETGVVIYDADLGPGLRDPGLALLELAGEPDCRSPPPRSITDLPLVRPRTFLKSPSDLAEERRVLRASKRRLGSEADDGIEDTHAGGAHDVHRQATAARQRVPQEQGPAEHGRRRAEHPHSDHGFQHRGAEGWSVQ</sequence>
<reference evidence="13" key="1">
    <citation type="submission" date="2021-01" db="EMBL/GenBank/DDBJ databases">
        <authorList>
            <person name="Eckstrom K.M.E."/>
        </authorList>
    </citation>
    <scope>NUCLEOTIDE SEQUENCE</scope>
    <source>
        <strain evidence="13">UVCC 0001</strain>
    </source>
</reference>
<gene>
    <name evidence="13" type="ORF">QBZ16_004305</name>
</gene>
<keyword evidence="6 11" id="KW-0812">Transmembrane</keyword>
<comment type="cofactor">
    <cofactor evidence="11">
        <name>Mn(2+)</name>
        <dbReference type="ChEBI" id="CHEBI:29035"/>
    </cofactor>
</comment>
<keyword evidence="10 11" id="KW-0472">Membrane</keyword>
<keyword evidence="8 11" id="KW-1133">Transmembrane helix</keyword>
<keyword evidence="7 11" id="KW-0735">Signal-anchor</keyword>
<evidence type="ECO:0000256" key="2">
    <source>
        <dbReference type="ARBA" id="ARBA00004922"/>
    </source>
</evidence>
<comment type="subcellular location">
    <subcellularLocation>
        <location evidence="1 11">Golgi apparatus membrane</location>
        <topology evidence="1 11">Single-pass type II membrane protein</topology>
    </subcellularLocation>
</comment>
<dbReference type="PANTHER" id="PTHR11214:SF85">
    <property type="entry name" value="BETA-1,3-GALACTOSYLTRANSFERASE 12-RELATED"/>
    <property type="match status" value="1"/>
</dbReference>
<dbReference type="Proteomes" id="UP001255856">
    <property type="component" value="Unassembled WGS sequence"/>
</dbReference>
<dbReference type="EMBL" id="JASFZW010000006">
    <property type="protein sequence ID" value="KAK2077460.1"/>
    <property type="molecule type" value="Genomic_DNA"/>
</dbReference>
<dbReference type="GO" id="GO:0008378">
    <property type="term" value="F:galactosyltransferase activity"/>
    <property type="evidence" value="ECO:0007669"/>
    <property type="project" value="TreeGrafter"/>
</dbReference>
<evidence type="ECO:0000256" key="10">
    <source>
        <dbReference type="ARBA" id="ARBA00023136"/>
    </source>
</evidence>
<feature type="transmembrane region" description="Helical" evidence="11">
    <location>
        <begin position="12"/>
        <end position="33"/>
    </location>
</feature>
<name>A0AAD9MK41_PROWI</name>
<dbReference type="EC" id="2.4.1.-" evidence="11"/>
<dbReference type="Gene3D" id="3.90.550.50">
    <property type="match status" value="1"/>
</dbReference>
<protein>
    <recommendedName>
        <fullName evidence="11">Hexosyltransferase</fullName>
        <ecNumber evidence="11">2.4.1.-</ecNumber>
    </recommendedName>
</protein>
<evidence type="ECO:0000256" key="8">
    <source>
        <dbReference type="ARBA" id="ARBA00022989"/>
    </source>
</evidence>
<keyword evidence="11" id="KW-0464">Manganese</keyword>
<organism evidence="13 14">
    <name type="scientific">Prototheca wickerhamii</name>
    <dbReference type="NCBI Taxonomy" id="3111"/>
    <lineage>
        <taxon>Eukaryota</taxon>
        <taxon>Viridiplantae</taxon>
        <taxon>Chlorophyta</taxon>
        <taxon>core chlorophytes</taxon>
        <taxon>Trebouxiophyceae</taxon>
        <taxon>Chlorellales</taxon>
        <taxon>Chlorellaceae</taxon>
        <taxon>Prototheca</taxon>
    </lineage>
</organism>
<comment type="similarity">
    <text evidence="3 11">Belongs to the glycosyltransferase 31 family.</text>
</comment>
<evidence type="ECO:0000256" key="3">
    <source>
        <dbReference type="ARBA" id="ARBA00008661"/>
    </source>
</evidence>
<accession>A0AAD9MK41</accession>
<dbReference type="GO" id="GO:0000139">
    <property type="term" value="C:Golgi membrane"/>
    <property type="evidence" value="ECO:0007669"/>
    <property type="project" value="UniProtKB-SubCell"/>
</dbReference>
<feature type="compositionally biased region" description="Basic and acidic residues" evidence="12">
    <location>
        <begin position="366"/>
        <end position="378"/>
    </location>
</feature>
<evidence type="ECO:0000256" key="6">
    <source>
        <dbReference type="ARBA" id="ARBA00022692"/>
    </source>
</evidence>